<feature type="compositionally biased region" description="Basic and acidic residues" evidence="4">
    <location>
        <begin position="274"/>
        <end position="294"/>
    </location>
</feature>
<evidence type="ECO:0000256" key="4">
    <source>
        <dbReference type="SAM" id="MobiDB-lite"/>
    </source>
</evidence>
<protein>
    <submittedName>
        <fullName evidence="5">OmpH family outer membrane protein</fullName>
    </submittedName>
</protein>
<dbReference type="Gene3D" id="3.30.910.20">
    <property type="entry name" value="Skp domain"/>
    <property type="match status" value="1"/>
</dbReference>
<evidence type="ECO:0000313" key="6">
    <source>
        <dbReference type="Proteomes" id="UP000281985"/>
    </source>
</evidence>
<feature type="compositionally biased region" description="Basic and acidic residues" evidence="4">
    <location>
        <begin position="247"/>
        <end position="267"/>
    </location>
</feature>
<dbReference type="OrthoDB" id="9788552at2"/>
<keyword evidence="2" id="KW-0732">Signal</keyword>
<keyword evidence="3" id="KW-0175">Coiled coil</keyword>
<dbReference type="InterPro" id="IPR005632">
    <property type="entry name" value="Chaperone_Skp"/>
</dbReference>
<evidence type="ECO:0000256" key="1">
    <source>
        <dbReference type="ARBA" id="ARBA00009091"/>
    </source>
</evidence>
<dbReference type="InterPro" id="IPR024930">
    <property type="entry name" value="Skp_dom_sf"/>
</dbReference>
<reference evidence="5 6" key="1">
    <citation type="submission" date="2018-10" db="EMBL/GenBank/DDBJ databases">
        <title>Dokdonia luteus sp. nov., isolated from sea water.</title>
        <authorList>
            <person name="Zhou L.Y."/>
            <person name="Du Z.J."/>
        </authorList>
    </citation>
    <scope>NUCLEOTIDE SEQUENCE [LARGE SCALE GENOMIC DNA]</scope>
    <source>
        <strain evidence="5 6">SH27</strain>
    </source>
</reference>
<dbReference type="GO" id="GO:0051082">
    <property type="term" value="F:unfolded protein binding"/>
    <property type="evidence" value="ECO:0007669"/>
    <property type="project" value="InterPro"/>
</dbReference>
<dbReference type="SUPFAM" id="SSF111384">
    <property type="entry name" value="OmpH-like"/>
    <property type="match status" value="1"/>
</dbReference>
<feature type="compositionally biased region" description="Basic and acidic residues" evidence="4">
    <location>
        <begin position="182"/>
        <end position="198"/>
    </location>
</feature>
<feature type="compositionally biased region" description="Basic and acidic residues" evidence="4">
    <location>
        <begin position="211"/>
        <end position="235"/>
    </location>
</feature>
<dbReference type="RefSeq" id="WP_121918024.1">
    <property type="nucleotide sequence ID" value="NZ_REFV01000012.1"/>
</dbReference>
<organism evidence="5 6">
    <name type="scientific">Dokdonia sinensis</name>
    <dbReference type="NCBI Taxonomy" id="2479847"/>
    <lineage>
        <taxon>Bacteria</taxon>
        <taxon>Pseudomonadati</taxon>
        <taxon>Bacteroidota</taxon>
        <taxon>Flavobacteriia</taxon>
        <taxon>Flavobacteriales</taxon>
        <taxon>Flavobacteriaceae</taxon>
        <taxon>Dokdonia</taxon>
    </lineage>
</organism>
<comment type="caution">
    <text evidence="5">The sequence shown here is derived from an EMBL/GenBank/DDBJ whole genome shotgun (WGS) entry which is preliminary data.</text>
</comment>
<accession>A0A3M0FXG3</accession>
<keyword evidence="6" id="KW-1185">Reference proteome</keyword>
<comment type="similarity">
    <text evidence="1">Belongs to the Skp family.</text>
</comment>
<evidence type="ECO:0000313" key="5">
    <source>
        <dbReference type="EMBL" id="RMB57168.1"/>
    </source>
</evidence>
<evidence type="ECO:0000256" key="3">
    <source>
        <dbReference type="SAM" id="Coils"/>
    </source>
</evidence>
<gene>
    <name evidence="5" type="ORF">EAX61_12425</name>
</gene>
<dbReference type="EMBL" id="REFV01000012">
    <property type="protein sequence ID" value="RMB57168.1"/>
    <property type="molecule type" value="Genomic_DNA"/>
</dbReference>
<sequence>MRTKFLLPIVAIFLMSYTVSAQRSLRIGYIDMDYILENVPEYQEASLQLDTKVNKWKSEIEVKLGEVEQMKKQLNNERVLLTKELIEEREEEIQFEEEQILKYQQDRFGPGGDLMIQKRQLVEPVQDQVFNAVQEIATNKKYDFVFDKSSDVVMLYTAERHDISDQVLRSITRAAKRSQVNSRKDKDELERDEARTVEEDKEISERQQAVEAKKAEREAALEERAKAREAQREARKKEFEERRARLLEERQQRKDSLDAIRNAEKDQIAGATSEELKEQARQRLIEERQRKKDSTLAVRKRKRDSIIESRKNRNRPPGTPDGDDGGR</sequence>
<dbReference type="GO" id="GO:0005829">
    <property type="term" value="C:cytosol"/>
    <property type="evidence" value="ECO:0007669"/>
    <property type="project" value="TreeGrafter"/>
</dbReference>
<feature type="region of interest" description="Disordered" evidence="4">
    <location>
        <begin position="247"/>
        <end position="327"/>
    </location>
</feature>
<dbReference type="SMART" id="SM00935">
    <property type="entry name" value="OmpH"/>
    <property type="match status" value="1"/>
</dbReference>
<name>A0A3M0FXG3_9FLAO</name>
<dbReference type="AlphaFoldDB" id="A0A3M0FXG3"/>
<proteinExistence type="inferred from homology"/>
<dbReference type="PANTHER" id="PTHR35089">
    <property type="entry name" value="CHAPERONE PROTEIN SKP"/>
    <property type="match status" value="1"/>
</dbReference>
<feature type="coiled-coil region" evidence="3">
    <location>
        <begin position="53"/>
        <end position="106"/>
    </location>
</feature>
<feature type="region of interest" description="Disordered" evidence="4">
    <location>
        <begin position="178"/>
        <end position="235"/>
    </location>
</feature>
<evidence type="ECO:0000256" key="2">
    <source>
        <dbReference type="ARBA" id="ARBA00022729"/>
    </source>
</evidence>
<dbReference type="Proteomes" id="UP000281985">
    <property type="component" value="Unassembled WGS sequence"/>
</dbReference>
<dbReference type="Pfam" id="PF03938">
    <property type="entry name" value="OmpH"/>
    <property type="match status" value="1"/>
</dbReference>
<dbReference type="GO" id="GO:0050821">
    <property type="term" value="P:protein stabilization"/>
    <property type="evidence" value="ECO:0007669"/>
    <property type="project" value="TreeGrafter"/>
</dbReference>
<dbReference type="PANTHER" id="PTHR35089:SF1">
    <property type="entry name" value="CHAPERONE PROTEIN SKP"/>
    <property type="match status" value="1"/>
</dbReference>